<accession>A3ZP71</accession>
<gene>
    <name evidence="2" type="ORF">DSM3645_28227</name>
</gene>
<dbReference type="InterPro" id="IPR026634">
    <property type="entry name" value="TPST-like"/>
</dbReference>
<organism evidence="2 3">
    <name type="scientific">Blastopirellula marina DSM 3645</name>
    <dbReference type="NCBI Taxonomy" id="314230"/>
    <lineage>
        <taxon>Bacteria</taxon>
        <taxon>Pseudomonadati</taxon>
        <taxon>Planctomycetota</taxon>
        <taxon>Planctomycetia</taxon>
        <taxon>Pirellulales</taxon>
        <taxon>Pirellulaceae</taxon>
        <taxon>Blastopirellula</taxon>
    </lineage>
</organism>
<sequence>MAGDGAAKIHEVQYESLVESQEAESRRLIEFCGLTWDDACLQFNQSERTVQTPSKWQVRRPVYQSSIGAWRRYEKHLGPLFEILS</sequence>
<dbReference type="HOGENOM" id="CLU_188318_0_0_0"/>
<proteinExistence type="predicted"/>
<dbReference type="GO" id="GO:0008476">
    <property type="term" value="F:protein-tyrosine sulfotransferase activity"/>
    <property type="evidence" value="ECO:0007669"/>
    <property type="project" value="InterPro"/>
</dbReference>
<keyword evidence="1" id="KW-0808">Transferase</keyword>
<dbReference type="Gene3D" id="3.40.50.300">
    <property type="entry name" value="P-loop containing nucleotide triphosphate hydrolases"/>
    <property type="match status" value="1"/>
</dbReference>
<comment type="caution">
    <text evidence="2">The sequence shown here is derived from an EMBL/GenBank/DDBJ whole genome shotgun (WGS) entry which is preliminary data.</text>
</comment>
<protein>
    <recommendedName>
        <fullName evidence="4">Sulfotransferase</fullName>
    </recommendedName>
</protein>
<dbReference type="Proteomes" id="UP000004358">
    <property type="component" value="Unassembled WGS sequence"/>
</dbReference>
<name>A3ZP71_9BACT</name>
<dbReference type="SUPFAM" id="SSF52540">
    <property type="entry name" value="P-loop containing nucleoside triphosphate hydrolases"/>
    <property type="match status" value="1"/>
</dbReference>
<dbReference type="OrthoDB" id="9777890at2"/>
<dbReference type="InterPro" id="IPR027417">
    <property type="entry name" value="P-loop_NTPase"/>
</dbReference>
<dbReference type="AlphaFoldDB" id="A3ZP71"/>
<evidence type="ECO:0000313" key="2">
    <source>
        <dbReference type="EMBL" id="EAQ81545.1"/>
    </source>
</evidence>
<evidence type="ECO:0000313" key="3">
    <source>
        <dbReference type="Proteomes" id="UP000004358"/>
    </source>
</evidence>
<dbReference type="STRING" id="314230.DSM3645_28227"/>
<dbReference type="Pfam" id="PF13469">
    <property type="entry name" value="Sulfotransfer_3"/>
    <property type="match status" value="1"/>
</dbReference>
<dbReference type="EMBL" id="AANZ01000004">
    <property type="protein sequence ID" value="EAQ81545.1"/>
    <property type="molecule type" value="Genomic_DNA"/>
</dbReference>
<evidence type="ECO:0000256" key="1">
    <source>
        <dbReference type="ARBA" id="ARBA00022679"/>
    </source>
</evidence>
<dbReference type="eggNOG" id="COG0457">
    <property type="taxonomic scope" value="Bacteria"/>
</dbReference>
<dbReference type="PANTHER" id="PTHR12788">
    <property type="entry name" value="PROTEIN-TYROSINE SULFOTRANSFERASE 2"/>
    <property type="match status" value="1"/>
</dbReference>
<reference evidence="2 3" key="1">
    <citation type="submission" date="2006-02" db="EMBL/GenBank/DDBJ databases">
        <authorList>
            <person name="Amann R."/>
            <person name="Ferriera S."/>
            <person name="Johnson J."/>
            <person name="Kravitz S."/>
            <person name="Halpern A."/>
            <person name="Remington K."/>
            <person name="Beeson K."/>
            <person name="Tran B."/>
            <person name="Rogers Y.-H."/>
            <person name="Friedman R."/>
            <person name="Venter J.C."/>
        </authorList>
    </citation>
    <scope>NUCLEOTIDE SEQUENCE [LARGE SCALE GENOMIC DNA]</scope>
    <source>
        <strain evidence="2 3">DSM 3645</strain>
    </source>
</reference>
<evidence type="ECO:0008006" key="4">
    <source>
        <dbReference type="Google" id="ProtNLM"/>
    </source>
</evidence>
<dbReference type="PANTHER" id="PTHR12788:SF10">
    <property type="entry name" value="PROTEIN-TYROSINE SULFOTRANSFERASE"/>
    <property type="match status" value="1"/>
</dbReference>